<dbReference type="EMBL" id="UINC01055222">
    <property type="protein sequence ID" value="SVB73845.1"/>
    <property type="molecule type" value="Genomic_DNA"/>
</dbReference>
<dbReference type="InterPro" id="IPR004869">
    <property type="entry name" value="MMPL_dom"/>
</dbReference>
<dbReference type="GO" id="GO:0005886">
    <property type="term" value="C:plasma membrane"/>
    <property type="evidence" value="ECO:0007669"/>
    <property type="project" value="UniProtKB-SubCell"/>
</dbReference>
<feature type="transmembrane region" description="Helical" evidence="6">
    <location>
        <begin position="187"/>
        <end position="209"/>
    </location>
</feature>
<keyword evidence="4 6" id="KW-1133">Transmembrane helix</keyword>
<feature type="non-terminal residue" evidence="8">
    <location>
        <position position="496"/>
    </location>
</feature>
<reference evidence="8" key="1">
    <citation type="submission" date="2018-05" db="EMBL/GenBank/DDBJ databases">
        <authorList>
            <person name="Lanie J.A."/>
            <person name="Ng W.-L."/>
            <person name="Kazmierczak K.M."/>
            <person name="Andrzejewski T.M."/>
            <person name="Davidsen T.M."/>
            <person name="Wayne K.J."/>
            <person name="Tettelin H."/>
            <person name="Glass J.I."/>
            <person name="Rusch D."/>
            <person name="Podicherti R."/>
            <person name="Tsui H.-C.T."/>
            <person name="Winkler M.E."/>
        </authorList>
    </citation>
    <scope>NUCLEOTIDE SEQUENCE</scope>
</reference>
<feature type="transmembrane region" description="Helical" evidence="6">
    <location>
        <begin position="221"/>
        <end position="251"/>
    </location>
</feature>
<feature type="transmembrane region" description="Helical" evidence="6">
    <location>
        <begin position="159"/>
        <end position="181"/>
    </location>
</feature>
<protein>
    <recommendedName>
        <fullName evidence="7">Membrane transport protein MMPL domain-containing protein</fullName>
    </recommendedName>
</protein>
<feature type="transmembrane region" description="Helical" evidence="6">
    <location>
        <begin position="134"/>
        <end position="152"/>
    </location>
</feature>
<dbReference type="PANTHER" id="PTHR33406:SF13">
    <property type="entry name" value="MEMBRANE PROTEIN YDFJ"/>
    <property type="match status" value="1"/>
</dbReference>
<dbReference type="Pfam" id="PF03176">
    <property type="entry name" value="MMPL"/>
    <property type="match status" value="1"/>
</dbReference>
<keyword evidence="5 6" id="KW-0472">Membrane</keyword>
<dbReference type="SUPFAM" id="SSF82866">
    <property type="entry name" value="Multidrug efflux transporter AcrB transmembrane domain"/>
    <property type="match status" value="1"/>
</dbReference>
<evidence type="ECO:0000256" key="2">
    <source>
        <dbReference type="ARBA" id="ARBA00022475"/>
    </source>
</evidence>
<dbReference type="Gene3D" id="1.20.1640.10">
    <property type="entry name" value="Multidrug efflux transporter AcrB transmembrane domain"/>
    <property type="match status" value="1"/>
</dbReference>
<gene>
    <name evidence="8" type="ORF">METZ01_LOCUS226699</name>
</gene>
<feature type="transmembrane region" description="Helical" evidence="6">
    <location>
        <begin position="263"/>
        <end position="287"/>
    </location>
</feature>
<proteinExistence type="predicted"/>
<keyword evidence="2" id="KW-1003">Cell membrane</keyword>
<feature type="transmembrane region" description="Helical" evidence="6">
    <location>
        <begin position="308"/>
        <end position="330"/>
    </location>
</feature>
<organism evidence="8">
    <name type="scientific">marine metagenome</name>
    <dbReference type="NCBI Taxonomy" id="408172"/>
    <lineage>
        <taxon>unclassified sequences</taxon>
        <taxon>metagenomes</taxon>
        <taxon>ecological metagenomes</taxon>
    </lineage>
</organism>
<evidence type="ECO:0000256" key="3">
    <source>
        <dbReference type="ARBA" id="ARBA00022692"/>
    </source>
</evidence>
<evidence type="ECO:0000313" key="8">
    <source>
        <dbReference type="EMBL" id="SVB73845.1"/>
    </source>
</evidence>
<accession>A0A382GGG5</accession>
<evidence type="ECO:0000256" key="1">
    <source>
        <dbReference type="ARBA" id="ARBA00004651"/>
    </source>
</evidence>
<dbReference type="PANTHER" id="PTHR33406">
    <property type="entry name" value="MEMBRANE PROTEIN MJ1562-RELATED"/>
    <property type="match status" value="1"/>
</dbReference>
<comment type="subcellular location">
    <subcellularLocation>
        <location evidence="1">Cell membrane</location>
        <topology evidence="1">Multi-pass membrane protein</topology>
    </subcellularLocation>
</comment>
<keyword evidence="3 6" id="KW-0812">Transmembrane</keyword>
<evidence type="ECO:0000259" key="7">
    <source>
        <dbReference type="Pfam" id="PF03176"/>
    </source>
</evidence>
<sequence>GRLNASPTVIELFRLVEQILENRENANDQSLSKLAAKALTSIAEVMQSQLAGNPKPLSWRELISGNQSSPGDRRRIIVIQPTTNFSSLQPASKAIDEIRTITAKLKLKQKFNARVRLTGSLALSQEELQSVVEGLGLAGFLSVSLVIILLYWGLRSITLVISTLITLISGLILTAGFATVSVGTLNLISISFAVLFIGLSVDFGIHYCLRYQEFLKKSGIHTLALVAAAESGGHALALAAIAAAIGFFSFLPTDYLGLAELGLIAGTGILIALVTSFTLLPALIILLPKMKQTMSENQQTHGLHWGRILGYKKSILTIVAAGIMVSIILIPEVNFDFDPLKLRDPNTESVSTLYDIMSERRSSPYSITILNNSLDEANRLSQKLFSLPTVHATETLSSLVPEDQDVKLELIENLSFILLPSLTTDTLNPKLTLSTLQKSFDSLNAKLADFLREPSTANFNQTVARLNRVMSQFKDETEVTQSALDQLEILLLSSLP</sequence>
<dbReference type="AlphaFoldDB" id="A0A382GGG5"/>
<dbReference type="InterPro" id="IPR050545">
    <property type="entry name" value="Mycobact_MmpL"/>
</dbReference>
<feature type="domain" description="Membrane transport protein MMPL" evidence="7">
    <location>
        <begin position="89"/>
        <end position="308"/>
    </location>
</feature>
<evidence type="ECO:0000256" key="5">
    <source>
        <dbReference type="ARBA" id="ARBA00023136"/>
    </source>
</evidence>
<evidence type="ECO:0000256" key="4">
    <source>
        <dbReference type="ARBA" id="ARBA00022989"/>
    </source>
</evidence>
<evidence type="ECO:0000256" key="6">
    <source>
        <dbReference type="SAM" id="Phobius"/>
    </source>
</evidence>
<name>A0A382GGG5_9ZZZZ</name>
<feature type="non-terminal residue" evidence="8">
    <location>
        <position position="1"/>
    </location>
</feature>